<feature type="domain" description="Zn(2)-C6 fungal-type" evidence="9">
    <location>
        <begin position="22"/>
        <end position="52"/>
    </location>
</feature>
<dbReference type="PROSITE" id="PS00463">
    <property type="entry name" value="ZN2_CY6_FUNGAL_1"/>
    <property type="match status" value="1"/>
</dbReference>
<gene>
    <name evidence="10" type="ORF">B7463_g10002</name>
</gene>
<evidence type="ECO:0000256" key="4">
    <source>
        <dbReference type="ARBA" id="ARBA00023015"/>
    </source>
</evidence>
<feature type="non-terminal residue" evidence="10">
    <location>
        <position position="1"/>
    </location>
</feature>
<dbReference type="EMBL" id="NCSJ02000268">
    <property type="protein sequence ID" value="RFU26329.1"/>
    <property type="molecule type" value="Genomic_DNA"/>
</dbReference>
<dbReference type="CDD" id="cd00067">
    <property type="entry name" value="GAL4"/>
    <property type="match status" value="1"/>
</dbReference>
<dbReference type="SMART" id="SM00906">
    <property type="entry name" value="Fungal_trans"/>
    <property type="match status" value="1"/>
</dbReference>
<keyword evidence="6" id="KW-0804">Transcription</keyword>
<organism evidence="10 11">
    <name type="scientific">Scytalidium lignicola</name>
    <name type="common">Hyphomycete</name>
    <dbReference type="NCBI Taxonomy" id="5539"/>
    <lineage>
        <taxon>Eukaryota</taxon>
        <taxon>Fungi</taxon>
        <taxon>Dikarya</taxon>
        <taxon>Ascomycota</taxon>
        <taxon>Pezizomycotina</taxon>
        <taxon>Leotiomycetes</taxon>
        <taxon>Leotiomycetes incertae sedis</taxon>
        <taxon>Scytalidium</taxon>
    </lineage>
</organism>
<feature type="region of interest" description="Disordered" evidence="8">
    <location>
        <begin position="644"/>
        <end position="672"/>
    </location>
</feature>
<dbReference type="AlphaFoldDB" id="A0A3E2GYY3"/>
<dbReference type="STRING" id="5539.A0A3E2GYY3"/>
<dbReference type="Pfam" id="PF00172">
    <property type="entry name" value="Zn_clus"/>
    <property type="match status" value="1"/>
</dbReference>
<evidence type="ECO:0000256" key="2">
    <source>
        <dbReference type="ARBA" id="ARBA00022723"/>
    </source>
</evidence>
<keyword evidence="4" id="KW-0805">Transcription regulation</keyword>
<keyword evidence="11" id="KW-1185">Reference proteome</keyword>
<evidence type="ECO:0000313" key="10">
    <source>
        <dbReference type="EMBL" id="RFU26329.1"/>
    </source>
</evidence>
<evidence type="ECO:0000256" key="1">
    <source>
        <dbReference type="ARBA" id="ARBA00004123"/>
    </source>
</evidence>
<dbReference type="InterPro" id="IPR007219">
    <property type="entry name" value="XnlR_reg_dom"/>
</dbReference>
<dbReference type="SUPFAM" id="SSF57701">
    <property type="entry name" value="Zn2/Cys6 DNA-binding domain"/>
    <property type="match status" value="1"/>
</dbReference>
<evidence type="ECO:0000256" key="8">
    <source>
        <dbReference type="SAM" id="MobiDB-lite"/>
    </source>
</evidence>
<keyword evidence="7" id="KW-0539">Nucleus</keyword>
<evidence type="ECO:0000256" key="5">
    <source>
        <dbReference type="ARBA" id="ARBA00023125"/>
    </source>
</evidence>
<dbReference type="InterPro" id="IPR001138">
    <property type="entry name" value="Zn2Cys6_DnaBD"/>
</dbReference>
<evidence type="ECO:0000256" key="6">
    <source>
        <dbReference type="ARBA" id="ARBA00023163"/>
    </source>
</evidence>
<evidence type="ECO:0000256" key="3">
    <source>
        <dbReference type="ARBA" id="ARBA00022833"/>
    </source>
</evidence>
<dbReference type="Pfam" id="PF04082">
    <property type="entry name" value="Fungal_trans"/>
    <property type="match status" value="1"/>
</dbReference>
<dbReference type="PANTHER" id="PTHR47782:SF12">
    <property type="entry name" value="ZN(II)2CYS6 TRANSCRIPTION FACTOR (EUROFUNG)"/>
    <property type="match status" value="1"/>
</dbReference>
<comment type="caution">
    <text evidence="10">The sequence shown here is derived from an EMBL/GenBank/DDBJ whole genome shotgun (WGS) entry which is preliminary data.</text>
</comment>
<dbReference type="GO" id="GO:0005634">
    <property type="term" value="C:nucleus"/>
    <property type="evidence" value="ECO:0007669"/>
    <property type="project" value="UniProtKB-SubCell"/>
</dbReference>
<dbReference type="InterPro" id="IPR052202">
    <property type="entry name" value="Yeast_MetPath_Reg"/>
</dbReference>
<sequence length="756" mass="84888">MPNLPNAELSAPPRRNRKVFAACQRCRFRKIRCDGALPSCTNCQKAGTACMDPHRQKTEIPRSYISSLESKIHLLEAIIAKRCPDVDLSSDNLLQDVGPQSSQSFTENATPNPDYYGSESIERLLMLLRPEHADCASPAFSRSVESCSEPLTHVVGLVSLNGSSEPKYLGPSSGFSFVKLLVKYPGSSLETEPKDNEGTGSMRQYISYKPLPLPPFHEAIILVEAFFDATQWQYPFLHKPSFLSSLKLVYSIEDRTRTSNSDISTELGILYFQIFMVLAVGASSMLGKLEVAIEAGNYFASAMQYSDMALYKVSLRTTQNHLLLAMYAMFNPGSDINIWFINYLLMASCIDLGFHRDISSRHRDSQLERDDSPILEDEIRKRVFWSCYALDRNIGTALGRPLGIRDEACDVELPIDIDDEALESANSSISYPGQSSISSAIHLFQLAIITTDIKLHLYRVCQDLNRIPWPRNLDTWRERIFKALNDWKASVPGLNSSKTAFLNYLYISYHRTIMLLFRPSPRFPRLSTDTARICSASAIQAIQIFESLQRYGRMQYTVLTVHDAFLSGLTMLYSAQVLCEADGKDLLIQLPNDIKRCSSVLSVIADQGWPHAKRSLNIFNIVSNVTLTYLRNATSKLIPKQPISINPMTTSTPSNGTTNSDINNNHIKEAPISTNSGQQRDMITDHQLQPESDMFTGQPLSVMYQEQSVIIPELNAGISYYWPLMDNDAQYAGLPVDVTDWANWDALIPGLEYPLH</sequence>
<dbReference type="Gene3D" id="4.10.240.10">
    <property type="entry name" value="Zn(2)-C6 fungal-type DNA-binding domain"/>
    <property type="match status" value="1"/>
</dbReference>
<evidence type="ECO:0000313" key="11">
    <source>
        <dbReference type="Proteomes" id="UP000258309"/>
    </source>
</evidence>
<dbReference type="Proteomes" id="UP000258309">
    <property type="component" value="Unassembled WGS sequence"/>
</dbReference>
<feature type="non-terminal residue" evidence="10">
    <location>
        <position position="756"/>
    </location>
</feature>
<dbReference type="GO" id="GO:0000981">
    <property type="term" value="F:DNA-binding transcription factor activity, RNA polymerase II-specific"/>
    <property type="evidence" value="ECO:0007669"/>
    <property type="project" value="InterPro"/>
</dbReference>
<evidence type="ECO:0000259" key="9">
    <source>
        <dbReference type="PROSITE" id="PS50048"/>
    </source>
</evidence>
<feature type="compositionally biased region" description="Low complexity" evidence="8">
    <location>
        <begin position="646"/>
        <end position="660"/>
    </location>
</feature>
<dbReference type="OMA" id="WYLLHTI"/>
<comment type="subcellular location">
    <subcellularLocation>
        <location evidence="1">Nucleus</location>
    </subcellularLocation>
</comment>
<name>A0A3E2GYY3_SCYLI</name>
<keyword evidence="2" id="KW-0479">Metal-binding</keyword>
<dbReference type="InterPro" id="IPR036864">
    <property type="entry name" value="Zn2-C6_fun-type_DNA-bd_sf"/>
</dbReference>
<dbReference type="OrthoDB" id="189997at2759"/>
<protein>
    <recommendedName>
        <fullName evidence="9">Zn(2)-C6 fungal-type domain-containing protein</fullName>
    </recommendedName>
</protein>
<dbReference type="GO" id="GO:0043565">
    <property type="term" value="F:sequence-specific DNA binding"/>
    <property type="evidence" value="ECO:0007669"/>
    <property type="project" value="TreeGrafter"/>
</dbReference>
<keyword evidence="3" id="KW-0862">Zinc</keyword>
<dbReference type="SMART" id="SM00066">
    <property type="entry name" value="GAL4"/>
    <property type="match status" value="1"/>
</dbReference>
<proteinExistence type="predicted"/>
<dbReference type="PANTHER" id="PTHR47782">
    <property type="entry name" value="ZN(II)2CYS6 TRANSCRIPTION FACTOR (EUROFUNG)-RELATED"/>
    <property type="match status" value="1"/>
</dbReference>
<dbReference type="CDD" id="cd12148">
    <property type="entry name" value="fungal_TF_MHR"/>
    <property type="match status" value="1"/>
</dbReference>
<dbReference type="GO" id="GO:0045944">
    <property type="term" value="P:positive regulation of transcription by RNA polymerase II"/>
    <property type="evidence" value="ECO:0007669"/>
    <property type="project" value="TreeGrafter"/>
</dbReference>
<dbReference type="GO" id="GO:0008270">
    <property type="term" value="F:zinc ion binding"/>
    <property type="evidence" value="ECO:0007669"/>
    <property type="project" value="InterPro"/>
</dbReference>
<dbReference type="PROSITE" id="PS50048">
    <property type="entry name" value="ZN2_CY6_FUNGAL_2"/>
    <property type="match status" value="1"/>
</dbReference>
<evidence type="ECO:0000256" key="7">
    <source>
        <dbReference type="ARBA" id="ARBA00023242"/>
    </source>
</evidence>
<reference evidence="10 11" key="1">
    <citation type="submission" date="2018-05" db="EMBL/GenBank/DDBJ databases">
        <title>Draft genome sequence of Scytalidium lignicola DSM 105466, a ubiquitous saprotrophic fungus.</title>
        <authorList>
            <person name="Buettner E."/>
            <person name="Gebauer A.M."/>
            <person name="Hofrichter M."/>
            <person name="Liers C."/>
            <person name="Kellner H."/>
        </authorList>
    </citation>
    <scope>NUCLEOTIDE SEQUENCE [LARGE SCALE GENOMIC DNA]</scope>
    <source>
        <strain evidence="10 11">DSM 105466</strain>
    </source>
</reference>
<dbReference type="GO" id="GO:0006351">
    <property type="term" value="P:DNA-templated transcription"/>
    <property type="evidence" value="ECO:0007669"/>
    <property type="project" value="InterPro"/>
</dbReference>
<accession>A0A3E2GYY3</accession>
<keyword evidence="5" id="KW-0238">DNA-binding</keyword>